<organism evidence="1 2">
    <name type="scientific">Alteromonas marina</name>
    <dbReference type="NCBI Taxonomy" id="203795"/>
    <lineage>
        <taxon>Bacteria</taxon>
        <taxon>Pseudomonadati</taxon>
        <taxon>Pseudomonadota</taxon>
        <taxon>Gammaproteobacteria</taxon>
        <taxon>Alteromonadales</taxon>
        <taxon>Alteromonadaceae</taxon>
        <taxon>Alteromonas/Salinimonas group</taxon>
        <taxon>Alteromonas</taxon>
    </lineage>
</organism>
<dbReference type="Proteomes" id="UP000031197">
    <property type="component" value="Unassembled WGS sequence"/>
</dbReference>
<sequence>MKIFSNPNATLKSKYGQYQIAVLGSIVGVSAEGIADGSAIERYARDMMDVINSFGGSHWAFLGFLHGSALMTKAGEKELQRSVEWRAKHGMALGALVIGDTRVQPIVRAQFQRVYDNAGLELGIFTNEEDAIEWLNEKGFES</sequence>
<dbReference type="EMBL" id="JWLW01000006">
    <property type="protein sequence ID" value="KHT55786.1"/>
    <property type="molecule type" value="Genomic_DNA"/>
</dbReference>
<evidence type="ECO:0000313" key="1">
    <source>
        <dbReference type="EMBL" id="KHT55786.1"/>
    </source>
</evidence>
<evidence type="ECO:0008006" key="3">
    <source>
        <dbReference type="Google" id="ProtNLM"/>
    </source>
</evidence>
<dbReference type="AlphaFoldDB" id="A0A0B3YMF0"/>
<name>A0A0B3YMF0_9ALTE</name>
<gene>
    <name evidence="1" type="ORF">RJ41_04045</name>
</gene>
<accession>A0A0B3YMF0</accession>
<protein>
    <recommendedName>
        <fullName evidence="3">STAS/SEC14 domain-containing protein</fullName>
    </recommendedName>
</protein>
<comment type="caution">
    <text evidence="1">The sequence shown here is derived from an EMBL/GenBank/DDBJ whole genome shotgun (WGS) entry which is preliminary data.</text>
</comment>
<keyword evidence="2" id="KW-1185">Reference proteome</keyword>
<dbReference type="OrthoDB" id="6331089at2"/>
<evidence type="ECO:0000313" key="2">
    <source>
        <dbReference type="Proteomes" id="UP000031197"/>
    </source>
</evidence>
<proteinExistence type="predicted"/>
<reference evidence="1 2" key="1">
    <citation type="submission" date="2014-12" db="EMBL/GenBank/DDBJ databases">
        <title>Genome sequencing of Alteromonas marina AD001.</title>
        <authorList>
            <person name="Adrian T.G.S."/>
            <person name="Chan K.G."/>
        </authorList>
    </citation>
    <scope>NUCLEOTIDE SEQUENCE [LARGE SCALE GENOMIC DNA]</scope>
    <source>
        <strain evidence="1 2">AD001</strain>
    </source>
</reference>
<dbReference type="RefSeq" id="WP_039217277.1">
    <property type="nucleotide sequence ID" value="NZ_JWLW01000006.1"/>
</dbReference>